<reference evidence="15 16" key="1">
    <citation type="submission" date="2022-07" db="EMBL/GenBank/DDBJ databases">
        <title>Characterization of plant growth promoting rhizobacteria (PGPR) for use as bioinoculants in agriculture.</title>
        <authorList>
            <person name="Hassen A.I."/>
            <person name="Pierneef R."/>
        </authorList>
    </citation>
    <scope>NUCLEOTIDE SEQUENCE [LARGE SCALE GENOMIC DNA]</scope>
    <source>
        <strain evidence="15 16">SARCC-3054</strain>
    </source>
</reference>
<dbReference type="PANTHER" id="PTHR30050">
    <property type="entry name" value="CHROMOSOMAL REPLICATION INITIATOR PROTEIN DNAA"/>
    <property type="match status" value="1"/>
</dbReference>
<dbReference type="Gene3D" id="3.30.300.180">
    <property type="match status" value="1"/>
</dbReference>
<feature type="binding site" evidence="8">
    <location>
        <position position="217"/>
    </location>
    <ligand>
        <name>ATP</name>
        <dbReference type="ChEBI" id="CHEBI:30616"/>
    </ligand>
</feature>
<comment type="function">
    <text evidence="8 10">Plays an essential role in the initiation and regulation of chromosomal replication. ATP-DnaA binds to the origin of replication (oriC) to initiate formation of the DNA replication initiation complex once per cell cycle. Binds the DnaA box (a 9 base pair repeat at the origin) and separates the double-stranded (ds)DNA. Forms a right-handed helical filament on oriC DNA; dsDNA binds to the exterior of the filament while single-stranded (ss)DNA is stabiized in the filament's interior. The ATP-DnaA-oriC complex binds and stabilizes one strand of the AT-rich DNA unwinding element (DUE), permitting loading of DNA polymerase. After initiation quickly degrades to an ADP-DnaA complex that is not apt for DNA replication. Binds acidic phospholipids.</text>
</comment>
<dbReference type="InterPro" id="IPR010921">
    <property type="entry name" value="Trp_repressor/repl_initiator"/>
</dbReference>
<organism evidence="15 16">
    <name type="scientific">Pseudomonas monsensis</name>
    <dbReference type="NCBI Taxonomy" id="2745509"/>
    <lineage>
        <taxon>Bacteria</taxon>
        <taxon>Pseudomonadati</taxon>
        <taxon>Pseudomonadota</taxon>
        <taxon>Gammaproteobacteria</taxon>
        <taxon>Pseudomonadales</taxon>
        <taxon>Pseudomonadaceae</taxon>
        <taxon>Pseudomonas</taxon>
    </lineage>
</organism>
<evidence type="ECO:0000259" key="14">
    <source>
        <dbReference type="SMART" id="SM00760"/>
    </source>
</evidence>
<keyword evidence="5 8" id="KW-0067">ATP-binding</keyword>
<comment type="subunit">
    <text evidence="8">Oligomerizes as a right-handed, spiral filament on DNA at oriC.</text>
</comment>
<comment type="caution">
    <text evidence="15">The sequence shown here is derived from an EMBL/GenBank/DDBJ whole genome shotgun (WGS) entry which is preliminary data.</text>
</comment>
<dbReference type="InterPro" id="IPR003593">
    <property type="entry name" value="AAA+_ATPase"/>
</dbReference>
<dbReference type="SUPFAM" id="SSF52540">
    <property type="entry name" value="P-loop containing nucleoside triphosphate hydrolases"/>
    <property type="match status" value="1"/>
</dbReference>
<sequence>MSVELWQQCVELLRDELPAQQFNTWIRPLQVEAEGDELRVYAPNRFVLDWVNEKYLGRVLELLDEHGNGMAPALSLLIGSKRSSAPRAAPNAPLAAAQVSQAQANAAPVSAPAPAPAPAAAKRSTQKSAEVSEEPSRDSFDPMAGAASQQAPVRAEQRTVQVEGALKHTSYLNRTFTFENFVEGKSNQLARAAAWQVADNPKHGYNPLFLYGGVGLGKTHLMHAVGNHLLKKNPNAKVVYLHSERFVADMVKALQLNAINEFKRFYRSVDALLIDDIQFFARKERSQEEFFHTFNALLEGGQQVILTSDRYPKEIEGLEERLKSRFGWGLTVAVEPPELETRVAILMKKADQAKVELPHDAAFFIAQRIRSNVRELEGALKRVIAHSHFMGRDITIELIRESLKDLLALQDKLVSVDNIQRTVAEYYKIKISDLLSKRRSRSVARPRQVAMALSKELTNHSLPEIGDVFGGRDHTTVLHACRKINELKESDADIREDYKNLLRTLTT</sequence>
<protein>
    <recommendedName>
        <fullName evidence="8 9">Chromosomal replication initiator protein DnaA</fullName>
    </recommendedName>
</protein>
<dbReference type="Gene3D" id="3.40.50.300">
    <property type="entry name" value="P-loop containing nucleotide triphosphate hydrolases"/>
    <property type="match status" value="1"/>
</dbReference>
<comment type="domain">
    <text evidence="8">Domain I is involved in oligomerization and binding regulators, domain II is flexibile and of varying length in different bacteria, domain III forms the AAA+ region, while domain IV binds dsDNA.</text>
</comment>
<dbReference type="CDD" id="cd00009">
    <property type="entry name" value="AAA"/>
    <property type="match status" value="1"/>
</dbReference>
<dbReference type="Pfam" id="PF08299">
    <property type="entry name" value="Bac_DnaA_C"/>
    <property type="match status" value="1"/>
</dbReference>
<dbReference type="NCBIfam" id="TIGR00362">
    <property type="entry name" value="DnaA"/>
    <property type="match status" value="1"/>
</dbReference>
<evidence type="ECO:0000259" key="13">
    <source>
        <dbReference type="SMART" id="SM00382"/>
    </source>
</evidence>
<evidence type="ECO:0000256" key="7">
    <source>
        <dbReference type="ARBA" id="ARBA00023125"/>
    </source>
</evidence>
<dbReference type="InterPro" id="IPR013159">
    <property type="entry name" value="DnaA_C"/>
</dbReference>
<evidence type="ECO:0000256" key="3">
    <source>
        <dbReference type="ARBA" id="ARBA00022705"/>
    </source>
</evidence>
<evidence type="ECO:0000256" key="4">
    <source>
        <dbReference type="ARBA" id="ARBA00022741"/>
    </source>
</evidence>
<evidence type="ECO:0000256" key="2">
    <source>
        <dbReference type="ARBA" id="ARBA00022490"/>
    </source>
</evidence>
<dbReference type="CDD" id="cd06571">
    <property type="entry name" value="Bac_DnaA_C"/>
    <property type="match status" value="1"/>
</dbReference>
<keyword evidence="16" id="KW-1185">Reference proteome</keyword>
<evidence type="ECO:0000256" key="6">
    <source>
        <dbReference type="ARBA" id="ARBA00023121"/>
    </source>
</evidence>
<feature type="region of interest" description="Disordered" evidence="12">
    <location>
        <begin position="106"/>
        <end position="159"/>
    </location>
</feature>
<evidence type="ECO:0000256" key="10">
    <source>
        <dbReference type="RuleBase" id="RU000577"/>
    </source>
</evidence>
<dbReference type="PROSITE" id="PS01008">
    <property type="entry name" value="DNAA"/>
    <property type="match status" value="1"/>
</dbReference>
<dbReference type="InterPro" id="IPR038454">
    <property type="entry name" value="DnaA_N_sf"/>
</dbReference>
<evidence type="ECO:0000256" key="5">
    <source>
        <dbReference type="ARBA" id="ARBA00022840"/>
    </source>
</evidence>
<dbReference type="Proteomes" id="UP001207830">
    <property type="component" value="Unassembled WGS sequence"/>
</dbReference>
<dbReference type="InterPro" id="IPR013317">
    <property type="entry name" value="DnaA_dom"/>
</dbReference>
<keyword evidence="2 8" id="KW-0963">Cytoplasm</keyword>
<proteinExistence type="inferred from homology"/>
<dbReference type="InterPro" id="IPR018312">
    <property type="entry name" value="Chromosome_initiator_DnaA_CS"/>
</dbReference>
<dbReference type="InterPro" id="IPR027417">
    <property type="entry name" value="P-loop_NTPase"/>
</dbReference>
<feature type="domain" description="Chromosomal replication initiator DnaA C-terminal" evidence="14">
    <location>
        <begin position="415"/>
        <end position="484"/>
    </location>
</feature>
<dbReference type="HAMAP" id="MF_00377">
    <property type="entry name" value="DnaA_bact"/>
    <property type="match status" value="1"/>
</dbReference>
<dbReference type="SMART" id="SM00382">
    <property type="entry name" value="AAA"/>
    <property type="match status" value="1"/>
</dbReference>
<feature type="binding site" evidence="8">
    <location>
        <position position="218"/>
    </location>
    <ligand>
        <name>ATP</name>
        <dbReference type="ChEBI" id="CHEBI:30616"/>
    </ligand>
</feature>
<dbReference type="PRINTS" id="PR00051">
    <property type="entry name" value="DNAA"/>
</dbReference>
<evidence type="ECO:0000256" key="8">
    <source>
        <dbReference type="HAMAP-Rule" id="MF_00377"/>
    </source>
</evidence>
<keyword evidence="3 8" id="KW-0235">DNA replication</keyword>
<evidence type="ECO:0000256" key="12">
    <source>
        <dbReference type="SAM" id="MobiDB-lite"/>
    </source>
</evidence>
<dbReference type="EMBL" id="JANIGP010000002">
    <property type="protein sequence ID" value="MCY0107548.1"/>
    <property type="molecule type" value="Genomic_DNA"/>
</dbReference>
<comment type="caution">
    <text evidence="8">Lacks conserved residue(s) required for the propagation of feature annotation.</text>
</comment>
<evidence type="ECO:0000256" key="11">
    <source>
        <dbReference type="RuleBase" id="RU004227"/>
    </source>
</evidence>
<dbReference type="InterPro" id="IPR024633">
    <property type="entry name" value="DnaA_N_dom"/>
</dbReference>
<dbReference type="SMART" id="SM00760">
    <property type="entry name" value="Bac_DnaA_C"/>
    <property type="match status" value="1"/>
</dbReference>
<feature type="region of interest" description="Domain IV, binds dsDNA" evidence="8">
    <location>
        <begin position="388"/>
        <end position="507"/>
    </location>
</feature>
<feature type="region of interest" description="Domain I, interacts with DnaA modulators" evidence="8">
    <location>
        <begin position="1"/>
        <end position="107"/>
    </location>
</feature>
<dbReference type="Gene3D" id="1.10.1750.10">
    <property type="match status" value="1"/>
</dbReference>
<evidence type="ECO:0000313" key="15">
    <source>
        <dbReference type="EMBL" id="MCY0107548.1"/>
    </source>
</evidence>
<dbReference type="RefSeq" id="WP_186743775.1">
    <property type="nucleotide sequence ID" value="NZ_CP077087.1"/>
</dbReference>
<dbReference type="Pfam" id="PF11638">
    <property type="entry name" value="DnaA_N"/>
    <property type="match status" value="1"/>
</dbReference>
<comment type="subcellular location">
    <subcellularLocation>
        <location evidence="8">Cytoplasm</location>
    </subcellularLocation>
</comment>
<dbReference type="Gene3D" id="1.10.8.60">
    <property type="match status" value="1"/>
</dbReference>
<keyword evidence="6 8" id="KW-0446">Lipid-binding</keyword>
<dbReference type="Pfam" id="PF00308">
    <property type="entry name" value="Bac_DnaA"/>
    <property type="match status" value="1"/>
</dbReference>
<evidence type="ECO:0000256" key="1">
    <source>
        <dbReference type="ARBA" id="ARBA00006583"/>
    </source>
</evidence>
<gene>
    <name evidence="8 15" type="primary">dnaA</name>
    <name evidence="15" type="ORF">NQF78_04440</name>
</gene>
<accession>A0ABT3YQK5</accession>
<comment type="similarity">
    <text evidence="1 8 11">Belongs to the DnaA family.</text>
</comment>
<keyword evidence="4 8" id="KW-0547">Nucleotide-binding</keyword>
<dbReference type="SUPFAM" id="SSF48295">
    <property type="entry name" value="TrpR-like"/>
    <property type="match status" value="1"/>
</dbReference>
<feature type="binding site" evidence="8">
    <location>
        <position position="215"/>
    </location>
    <ligand>
        <name>ATP</name>
        <dbReference type="ChEBI" id="CHEBI:30616"/>
    </ligand>
</feature>
<evidence type="ECO:0000256" key="9">
    <source>
        <dbReference type="NCBIfam" id="TIGR00362"/>
    </source>
</evidence>
<dbReference type="InterPro" id="IPR001957">
    <property type="entry name" value="Chromosome_initiator_DnaA"/>
</dbReference>
<feature type="binding site" evidence="8">
    <location>
        <position position="219"/>
    </location>
    <ligand>
        <name>ATP</name>
        <dbReference type="ChEBI" id="CHEBI:30616"/>
    </ligand>
</feature>
<keyword evidence="7 8" id="KW-0238">DNA-binding</keyword>
<feature type="region of interest" description="Domain III, AAA+ region" evidence="8">
    <location>
        <begin position="171"/>
        <end position="387"/>
    </location>
</feature>
<dbReference type="InterPro" id="IPR020591">
    <property type="entry name" value="Chromosome_initiator_DnaA-like"/>
</dbReference>
<name>A0ABT3YQK5_9PSED</name>
<feature type="domain" description="AAA+ ATPase" evidence="13">
    <location>
        <begin position="204"/>
        <end position="409"/>
    </location>
</feature>
<dbReference type="PANTHER" id="PTHR30050:SF2">
    <property type="entry name" value="CHROMOSOMAL REPLICATION INITIATOR PROTEIN DNAA"/>
    <property type="match status" value="1"/>
</dbReference>
<evidence type="ECO:0000313" key="16">
    <source>
        <dbReference type="Proteomes" id="UP001207830"/>
    </source>
</evidence>